<dbReference type="InterPro" id="IPR019467">
    <property type="entry name" value="Hat1_N"/>
</dbReference>
<dbReference type="PANTHER" id="PTHR12046">
    <property type="entry name" value="HISTONE ACETYLTRANSFERASE TYPE B CATALYTIC SUBUNIT"/>
    <property type="match status" value="1"/>
</dbReference>
<dbReference type="GO" id="GO:0005634">
    <property type="term" value="C:nucleus"/>
    <property type="evidence" value="ECO:0007669"/>
    <property type="project" value="InterPro"/>
</dbReference>
<dbReference type="EC" id="2.3.1.48" evidence="2"/>
<gene>
    <name evidence="8" type="ORF">CALMAC_LOCUS11510</name>
</gene>
<dbReference type="Pfam" id="PF00583">
    <property type="entry name" value="Acetyltransf_1"/>
    <property type="match status" value="1"/>
</dbReference>
<dbReference type="GO" id="GO:0004402">
    <property type="term" value="F:histone acetyltransferase activity"/>
    <property type="evidence" value="ECO:0007669"/>
    <property type="project" value="InterPro"/>
</dbReference>
<reference evidence="8 9" key="1">
    <citation type="submission" date="2019-01" db="EMBL/GenBank/DDBJ databases">
        <authorList>
            <person name="Sayadi A."/>
        </authorList>
    </citation>
    <scope>NUCLEOTIDE SEQUENCE [LARGE SCALE GENOMIC DNA]</scope>
</reference>
<dbReference type="OrthoDB" id="10253098at2759"/>
<dbReference type="CDD" id="cd04301">
    <property type="entry name" value="NAT_SF"/>
    <property type="match status" value="1"/>
</dbReference>
<proteinExistence type="inferred from homology"/>
<comment type="catalytic activity">
    <reaction evidence="5">
        <text>L-lysyl-[protein] + acetyl-CoA = N(6)-acetyl-L-lysyl-[protein] + CoA + H(+)</text>
        <dbReference type="Rhea" id="RHEA:45948"/>
        <dbReference type="Rhea" id="RHEA-COMP:9752"/>
        <dbReference type="Rhea" id="RHEA-COMP:10731"/>
        <dbReference type="ChEBI" id="CHEBI:15378"/>
        <dbReference type="ChEBI" id="CHEBI:29969"/>
        <dbReference type="ChEBI" id="CHEBI:57287"/>
        <dbReference type="ChEBI" id="CHEBI:57288"/>
        <dbReference type="ChEBI" id="CHEBI:61930"/>
        <dbReference type="EC" id="2.3.1.48"/>
    </reaction>
</comment>
<evidence type="ECO:0000259" key="6">
    <source>
        <dbReference type="Pfam" id="PF00583"/>
    </source>
</evidence>
<evidence type="ECO:0000313" key="9">
    <source>
        <dbReference type="Proteomes" id="UP000410492"/>
    </source>
</evidence>
<evidence type="ECO:0000259" key="7">
    <source>
        <dbReference type="Pfam" id="PF10394"/>
    </source>
</evidence>
<dbReference type="InterPro" id="IPR017380">
    <property type="entry name" value="Hist_AcTrfase_B-typ_cat-su"/>
</dbReference>
<dbReference type="Gene3D" id="3.40.630.30">
    <property type="match status" value="1"/>
</dbReference>
<comment type="similarity">
    <text evidence="1">Belongs to the HAT1 family.</text>
</comment>
<dbReference type="AlphaFoldDB" id="A0A653CSJ6"/>
<sequence length="420" mass="49383">MTANGHSSLANCANVEDNGEMSAYKKDALSVVTFKIVYNEEDYKTKNFLEFKPEMAHQVFGESENIFGYRSLSISLYYLHNSSNCYADIHCADKIKSDLYKPDDVLACLNQWLPENFTTDGDKFKKMMENEDHDTMFGKVLTTFKDTRPCALFPNENVFATYKITECDLKDEKFKEYHQRFETFIVWYIDAANFIDLEDEKWMIFYVYEELEHPVTKKLCITPIGFCTIYNFFCYPDKMRSRISQFFILPSHQRRGIGAHLYHTIAHRLRELPSVVDVTVEEPTAVFQKIRDIDDSLLIMKKLKEHNKRISTMSRDNAVKFMHEYKICQRQARRLVDILNCYSALKNKGEYQKYLDSIKNRIKTYIEKDNCDNKKRKFDVAMANIEPVDKKAAIEAEFKKYVSEIEPSVKGLEHLRLNEI</sequence>
<dbReference type="Pfam" id="PF10394">
    <property type="entry name" value="Hat1_N"/>
    <property type="match status" value="1"/>
</dbReference>
<dbReference type="GO" id="GO:0031509">
    <property type="term" value="P:subtelomeric heterochromatin formation"/>
    <property type="evidence" value="ECO:0007669"/>
    <property type="project" value="InterPro"/>
</dbReference>
<dbReference type="Proteomes" id="UP000410492">
    <property type="component" value="Unassembled WGS sequence"/>
</dbReference>
<evidence type="ECO:0000256" key="5">
    <source>
        <dbReference type="ARBA" id="ARBA00048017"/>
    </source>
</evidence>
<evidence type="ECO:0000313" key="8">
    <source>
        <dbReference type="EMBL" id="VEN50898.1"/>
    </source>
</evidence>
<feature type="domain" description="N-acetyltransferase" evidence="6">
    <location>
        <begin position="218"/>
        <end position="272"/>
    </location>
</feature>
<organism evidence="8 9">
    <name type="scientific">Callosobruchus maculatus</name>
    <name type="common">Southern cowpea weevil</name>
    <name type="synonym">Pulse bruchid</name>
    <dbReference type="NCBI Taxonomy" id="64391"/>
    <lineage>
        <taxon>Eukaryota</taxon>
        <taxon>Metazoa</taxon>
        <taxon>Ecdysozoa</taxon>
        <taxon>Arthropoda</taxon>
        <taxon>Hexapoda</taxon>
        <taxon>Insecta</taxon>
        <taxon>Pterygota</taxon>
        <taxon>Neoptera</taxon>
        <taxon>Endopterygota</taxon>
        <taxon>Coleoptera</taxon>
        <taxon>Polyphaga</taxon>
        <taxon>Cucujiformia</taxon>
        <taxon>Chrysomeloidea</taxon>
        <taxon>Chrysomelidae</taxon>
        <taxon>Bruchinae</taxon>
        <taxon>Bruchini</taxon>
        <taxon>Callosobruchus</taxon>
    </lineage>
</organism>
<evidence type="ECO:0000256" key="2">
    <source>
        <dbReference type="ARBA" id="ARBA00013184"/>
    </source>
</evidence>
<dbReference type="Gene3D" id="3.90.360.10">
    <property type="entry name" value="Histone acetyl transferase 1 (HAT1), N-terminal domain"/>
    <property type="match status" value="1"/>
</dbReference>
<accession>A0A653CSJ6</accession>
<dbReference type="SUPFAM" id="SSF55729">
    <property type="entry name" value="Acyl-CoA N-acyltransferases (Nat)"/>
    <property type="match status" value="1"/>
</dbReference>
<dbReference type="InterPro" id="IPR000182">
    <property type="entry name" value="GNAT_dom"/>
</dbReference>
<dbReference type="EMBL" id="CAACVG010008731">
    <property type="protein sequence ID" value="VEN50898.1"/>
    <property type="molecule type" value="Genomic_DNA"/>
</dbReference>
<keyword evidence="3" id="KW-0808">Transferase</keyword>
<dbReference type="InterPro" id="IPR037113">
    <property type="entry name" value="Hat1_N_sf"/>
</dbReference>
<dbReference type="GO" id="GO:0000781">
    <property type="term" value="C:chromosome, telomeric region"/>
    <property type="evidence" value="ECO:0007669"/>
    <property type="project" value="GOC"/>
</dbReference>
<evidence type="ECO:0000256" key="3">
    <source>
        <dbReference type="ARBA" id="ARBA00022679"/>
    </source>
</evidence>
<keyword evidence="4" id="KW-0012">Acyltransferase</keyword>
<evidence type="ECO:0000256" key="1">
    <source>
        <dbReference type="ARBA" id="ARBA00010543"/>
    </source>
</evidence>
<keyword evidence="9" id="KW-1185">Reference proteome</keyword>
<dbReference type="InterPro" id="IPR016181">
    <property type="entry name" value="Acyl_CoA_acyltransferase"/>
</dbReference>
<protein>
    <recommendedName>
        <fullName evidence="2">histone acetyltransferase</fullName>
        <ecNumber evidence="2">2.3.1.48</ecNumber>
    </recommendedName>
</protein>
<name>A0A653CSJ6_CALMS</name>
<feature type="domain" description="Histone acetyl transferase HAT1 N-terminal" evidence="7">
    <location>
        <begin position="26"/>
        <end position="190"/>
    </location>
</feature>
<evidence type="ECO:0000256" key="4">
    <source>
        <dbReference type="ARBA" id="ARBA00023315"/>
    </source>
</evidence>